<keyword evidence="1" id="KW-0808">Transferase</keyword>
<evidence type="ECO:0000313" key="2">
    <source>
        <dbReference type="Proteomes" id="UP000439965"/>
    </source>
</evidence>
<accession>A0A6I4XSA7</accession>
<dbReference type="EMBL" id="WVTI01000562">
    <property type="protein sequence ID" value="MXS28162.1"/>
    <property type="molecule type" value="Genomic_DNA"/>
</dbReference>
<keyword evidence="1" id="KW-0489">Methyltransferase</keyword>
<name>A0A6I4XSA7_ENTGA</name>
<organism evidence="1 2">
    <name type="scientific">Enterococcus gallinarum</name>
    <dbReference type="NCBI Taxonomy" id="1353"/>
    <lineage>
        <taxon>Bacteria</taxon>
        <taxon>Bacillati</taxon>
        <taxon>Bacillota</taxon>
        <taxon>Bacilli</taxon>
        <taxon>Lactobacillales</taxon>
        <taxon>Enterococcaceae</taxon>
        <taxon>Enterococcus</taxon>
    </lineage>
</organism>
<dbReference type="Pfam" id="PF04816">
    <property type="entry name" value="TrmK"/>
    <property type="match status" value="1"/>
</dbReference>
<dbReference type="PANTHER" id="PTHR38451">
    <property type="entry name" value="TRNA (ADENINE(22)-N(1))-METHYLTRANSFERASE"/>
    <property type="match status" value="1"/>
</dbReference>
<sequence>IIDETIVEENRKLYEIIVAKKTEQSVSYTDQELLFGPVLIKKQGPVFTKKWQRELKQRKTVLAQLAKASGEHIEKQAKLQQDQQLIEEVLTNGCER</sequence>
<feature type="non-terminal residue" evidence="1">
    <location>
        <position position="1"/>
    </location>
</feature>
<dbReference type="GO" id="GO:0160105">
    <property type="term" value="F:tRNA (adenine(22)-N1)-methyltransferase activity"/>
    <property type="evidence" value="ECO:0007669"/>
    <property type="project" value="InterPro"/>
</dbReference>
<dbReference type="AlphaFoldDB" id="A0A6I4XSA7"/>
<dbReference type="GO" id="GO:0032259">
    <property type="term" value="P:methylation"/>
    <property type="evidence" value="ECO:0007669"/>
    <property type="project" value="UniProtKB-KW"/>
</dbReference>
<proteinExistence type="predicted"/>
<reference evidence="1 2" key="1">
    <citation type="submission" date="2019-04" db="EMBL/GenBank/DDBJ databases">
        <title>Step-wise assembly of the neonatal virome modulated by breast feeding.</title>
        <authorList>
            <person name="Liang G."/>
            <person name="Bushman F."/>
        </authorList>
    </citation>
    <scope>NUCLEOTIDE SEQUENCE [LARGE SCALE GENOMIC DNA]</scope>
    <source>
        <strain evidence="1 2">E3404</strain>
    </source>
</reference>
<comment type="caution">
    <text evidence="1">The sequence shown here is derived from an EMBL/GenBank/DDBJ whole genome shotgun (WGS) entry which is preliminary data.</text>
</comment>
<dbReference type="RefSeq" id="WP_202399294.1">
    <property type="nucleotide sequence ID" value="NZ_WVTI01000562.1"/>
</dbReference>
<dbReference type="Gene3D" id="1.10.287.1890">
    <property type="match status" value="1"/>
</dbReference>
<dbReference type="InterPro" id="IPR006901">
    <property type="entry name" value="TrmK"/>
</dbReference>
<protein>
    <submittedName>
        <fullName evidence="1">tRNA (Adenine(22)-N(1))-methyltransferase TrmK</fullName>
    </submittedName>
</protein>
<dbReference type="PANTHER" id="PTHR38451:SF1">
    <property type="entry name" value="TRNA (ADENINE(22)-N(1))-METHYLTRANSFERASE"/>
    <property type="match status" value="1"/>
</dbReference>
<dbReference type="Proteomes" id="UP000439965">
    <property type="component" value="Unassembled WGS sequence"/>
</dbReference>
<gene>
    <name evidence="1" type="ORF">GTI89_19150</name>
</gene>
<evidence type="ECO:0000313" key="1">
    <source>
        <dbReference type="EMBL" id="MXS28162.1"/>
    </source>
</evidence>